<comment type="caution">
    <text evidence="8">The sequence shown here is derived from an EMBL/GenBank/DDBJ whole genome shotgun (WGS) entry which is preliminary data.</text>
</comment>
<protein>
    <recommendedName>
        <fullName evidence="7">C2H2-type domain-containing protein</fullName>
    </recommendedName>
</protein>
<dbReference type="PANTHER" id="PTHR23235:SF120">
    <property type="entry name" value="KRUPPEL-LIKE FACTOR 15"/>
    <property type="match status" value="1"/>
</dbReference>
<dbReference type="AlphaFoldDB" id="A0AAV4TGJ1"/>
<evidence type="ECO:0000313" key="8">
    <source>
        <dbReference type="EMBL" id="GIY43880.1"/>
    </source>
</evidence>
<dbReference type="Gene3D" id="3.30.160.60">
    <property type="entry name" value="Classic Zinc Finger"/>
    <property type="match status" value="2"/>
</dbReference>
<dbReference type="SUPFAM" id="SSF57667">
    <property type="entry name" value="beta-beta-alpha zinc fingers"/>
    <property type="match status" value="1"/>
</dbReference>
<name>A0AAV4TGJ1_9ARAC</name>
<dbReference type="FunFam" id="3.30.160.60:FF:000100">
    <property type="entry name" value="Zinc finger 45-like"/>
    <property type="match status" value="1"/>
</dbReference>
<reference evidence="8 9" key="1">
    <citation type="submission" date="2021-06" db="EMBL/GenBank/DDBJ databases">
        <title>Caerostris darwini draft genome.</title>
        <authorList>
            <person name="Kono N."/>
            <person name="Arakawa K."/>
        </authorList>
    </citation>
    <scope>NUCLEOTIDE SEQUENCE [LARGE SCALE GENOMIC DNA]</scope>
</reference>
<keyword evidence="2" id="KW-0677">Repeat</keyword>
<evidence type="ECO:0000256" key="3">
    <source>
        <dbReference type="ARBA" id="ARBA00022771"/>
    </source>
</evidence>
<dbReference type="PANTHER" id="PTHR23235">
    <property type="entry name" value="KRUEPPEL-LIKE TRANSCRIPTION FACTOR"/>
    <property type="match status" value="1"/>
</dbReference>
<feature type="compositionally biased region" description="Low complexity" evidence="6">
    <location>
        <begin position="169"/>
        <end position="180"/>
    </location>
</feature>
<proteinExistence type="predicted"/>
<accession>A0AAV4TGJ1</accession>
<dbReference type="EMBL" id="BPLQ01009417">
    <property type="protein sequence ID" value="GIY43880.1"/>
    <property type="molecule type" value="Genomic_DNA"/>
</dbReference>
<evidence type="ECO:0000256" key="6">
    <source>
        <dbReference type="SAM" id="MobiDB-lite"/>
    </source>
</evidence>
<evidence type="ECO:0000313" key="9">
    <source>
        <dbReference type="Proteomes" id="UP001054837"/>
    </source>
</evidence>
<keyword evidence="3 5" id="KW-0863">Zinc-finger</keyword>
<evidence type="ECO:0000256" key="1">
    <source>
        <dbReference type="ARBA" id="ARBA00022723"/>
    </source>
</evidence>
<dbReference type="GO" id="GO:0000981">
    <property type="term" value="F:DNA-binding transcription factor activity, RNA polymerase II-specific"/>
    <property type="evidence" value="ECO:0007669"/>
    <property type="project" value="TreeGrafter"/>
</dbReference>
<feature type="region of interest" description="Disordered" evidence="6">
    <location>
        <begin position="168"/>
        <end position="189"/>
    </location>
</feature>
<feature type="domain" description="C2H2-type" evidence="7">
    <location>
        <begin position="191"/>
        <end position="218"/>
    </location>
</feature>
<dbReference type="InterPro" id="IPR013087">
    <property type="entry name" value="Znf_C2H2_type"/>
</dbReference>
<dbReference type="GO" id="GO:0000978">
    <property type="term" value="F:RNA polymerase II cis-regulatory region sequence-specific DNA binding"/>
    <property type="evidence" value="ECO:0007669"/>
    <property type="project" value="TreeGrafter"/>
</dbReference>
<dbReference type="Proteomes" id="UP001054837">
    <property type="component" value="Unassembled WGS sequence"/>
</dbReference>
<dbReference type="GO" id="GO:0008270">
    <property type="term" value="F:zinc ion binding"/>
    <property type="evidence" value="ECO:0007669"/>
    <property type="project" value="UniProtKB-KW"/>
</dbReference>
<evidence type="ECO:0000256" key="2">
    <source>
        <dbReference type="ARBA" id="ARBA00022737"/>
    </source>
</evidence>
<evidence type="ECO:0000256" key="4">
    <source>
        <dbReference type="ARBA" id="ARBA00022833"/>
    </source>
</evidence>
<sequence>MSKDEKKFVSFAEISSDEEENISILEWLLRAPAGSNVQNQLARGNVGDGSNGLSSDFCRHASGPRNPICTNMGAEGGLNVVRSSENVQQSAGYSLLQPTSNNRNISNTIDSASGCSVRNKKMRTCEMNPNEHNFQPLDFSIRGASYKTDVISGGENCSCQKTQNNTFTSSAECSSSAPSSTRNSGDQGRKHVCDVCRNELSNLSSLKRHKRAHYGEKQFKCNTCPNRYARHSHLQDHMSIHTG</sequence>
<organism evidence="8 9">
    <name type="scientific">Caerostris darwini</name>
    <dbReference type="NCBI Taxonomy" id="1538125"/>
    <lineage>
        <taxon>Eukaryota</taxon>
        <taxon>Metazoa</taxon>
        <taxon>Ecdysozoa</taxon>
        <taxon>Arthropoda</taxon>
        <taxon>Chelicerata</taxon>
        <taxon>Arachnida</taxon>
        <taxon>Araneae</taxon>
        <taxon>Araneomorphae</taxon>
        <taxon>Entelegynae</taxon>
        <taxon>Araneoidea</taxon>
        <taxon>Araneidae</taxon>
        <taxon>Caerostris</taxon>
    </lineage>
</organism>
<keyword evidence="4" id="KW-0862">Zinc</keyword>
<evidence type="ECO:0000256" key="5">
    <source>
        <dbReference type="PROSITE-ProRule" id="PRU00042"/>
    </source>
</evidence>
<feature type="domain" description="C2H2-type" evidence="7">
    <location>
        <begin position="219"/>
        <end position="243"/>
    </location>
</feature>
<keyword evidence="9" id="KW-1185">Reference proteome</keyword>
<evidence type="ECO:0000259" key="7">
    <source>
        <dbReference type="PROSITE" id="PS50157"/>
    </source>
</evidence>
<dbReference type="PROSITE" id="PS00028">
    <property type="entry name" value="ZINC_FINGER_C2H2_1"/>
    <property type="match status" value="2"/>
</dbReference>
<dbReference type="PROSITE" id="PS50157">
    <property type="entry name" value="ZINC_FINGER_C2H2_2"/>
    <property type="match status" value="2"/>
</dbReference>
<keyword evidence="1" id="KW-0479">Metal-binding</keyword>
<dbReference type="InterPro" id="IPR036236">
    <property type="entry name" value="Znf_C2H2_sf"/>
</dbReference>
<dbReference type="Pfam" id="PF00096">
    <property type="entry name" value="zf-C2H2"/>
    <property type="match status" value="1"/>
</dbReference>
<gene>
    <name evidence="8" type="ORF">CDAR_70181</name>
</gene>
<dbReference type="SMART" id="SM00355">
    <property type="entry name" value="ZnF_C2H2"/>
    <property type="match status" value="2"/>
</dbReference>